<sequence length="50" mass="5639">ESNLCDDDDEVMHQDYSIHPADNLGAKWKLTDIFVDSLVQPDSIHLLLGD</sequence>
<accession>A0ABN7XLJ0</accession>
<proteinExistence type="predicted"/>
<dbReference type="EMBL" id="CAJVQB010142745">
    <property type="protein sequence ID" value="CAG8854819.1"/>
    <property type="molecule type" value="Genomic_DNA"/>
</dbReference>
<dbReference type="Proteomes" id="UP000789901">
    <property type="component" value="Unassembled WGS sequence"/>
</dbReference>
<name>A0ABN7XLJ0_GIGMA</name>
<gene>
    <name evidence="1" type="ORF">GMARGA_LOCUS43640</name>
</gene>
<reference evidence="1 2" key="1">
    <citation type="submission" date="2021-06" db="EMBL/GenBank/DDBJ databases">
        <authorList>
            <person name="Kallberg Y."/>
            <person name="Tangrot J."/>
            <person name="Rosling A."/>
        </authorList>
    </citation>
    <scope>NUCLEOTIDE SEQUENCE [LARGE SCALE GENOMIC DNA]</scope>
    <source>
        <strain evidence="1 2">120-4 pot B 10/14</strain>
    </source>
</reference>
<feature type="non-terminal residue" evidence="1">
    <location>
        <position position="1"/>
    </location>
</feature>
<keyword evidence="2" id="KW-1185">Reference proteome</keyword>
<comment type="caution">
    <text evidence="1">The sequence shown here is derived from an EMBL/GenBank/DDBJ whole genome shotgun (WGS) entry which is preliminary data.</text>
</comment>
<protein>
    <submittedName>
        <fullName evidence="1">33762_t:CDS:1</fullName>
    </submittedName>
</protein>
<evidence type="ECO:0000313" key="1">
    <source>
        <dbReference type="EMBL" id="CAG8854819.1"/>
    </source>
</evidence>
<organism evidence="1 2">
    <name type="scientific">Gigaspora margarita</name>
    <dbReference type="NCBI Taxonomy" id="4874"/>
    <lineage>
        <taxon>Eukaryota</taxon>
        <taxon>Fungi</taxon>
        <taxon>Fungi incertae sedis</taxon>
        <taxon>Mucoromycota</taxon>
        <taxon>Glomeromycotina</taxon>
        <taxon>Glomeromycetes</taxon>
        <taxon>Diversisporales</taxon>
        <taxon>Gigasporaceae</taxon>
        <taxon>Gigaspora</taxon>
    </lineage>
</organism>
<evidence type="ECO:0000313" key="2">
    <source>
        <dbReference type="Proteomes" id="UP000789901"/>
    </source>
</evidence>